<dbReference type="SUPFAM" id="SSF100966">
    <property type="entry name" value="Translation initiation factor 2 beta, aIF2beta, N-terminal domain"/>
    <property type="match status" value="1"/>
</dbReference>
<dbReference type="FunFam" id="2.20.25.350:FF:000002">
    <property type="entry name" value="Eukaryotic translation initiation factor 5"/>
    <property type="match status" value="1"/>
</dbReference>
<dbReference type="InterPro" id="IPR045196">
    <property type="entry name" value="IF2/IF5"/>
</dbReference>
<accession>G1Q3U3</accession>
<keyword evidence="3" id="KW-0396">Initiation factor</keyword>
<dbReference type="Ensembl" id="ENSMLUT00000024785.1">
    <property type="protein sequence ID" value="ENSMLUP00000018376.1"/>
    <property type="gene ID" value="ENSMLUG00000025471.1"/>
</dbReference>
<dbReference type="HOGENOM" id="CLU_026663_4_1_1"/>
<organism evidence="8 9">
    <name type="scientific">Myotis lucifugus</name>
    <name type="common">Little brown bat</name>
    <dbReference type="NCBI Taxonomy" id="59463"/>
    <lineage>
        <taxon>Eukaryota</taxon>
        <taxon>Metazoa</taxon>
        <taxon>Chordata</taxon>
        <taxon>Craniata</taxon>
        <taxon>Vertebrata</taxon>
        <taxon>Euteleostomi</taxon>
        <taxon>Mammalia</taxon>
        <taxon>Eutheria</taxon>
        <taxon>Laurasiatheria</taxon>
        <taxon>Chiroptera</taxon>
        <taxon>Yangochiroptera</taxon>
        <taxon>Vespertilionidae</taxon>
        <taxon>Myotis</taxon>
    </lineage>
</organism>
<dbReference type="PANTHER" id="PTHR23001">
    <property type="entry name" value="EUKARYOTIC TRANSLATION INITIATION FACTOR"/>
    <property type="match status" value="1"/>
</dbReference>
<dbReference type="Gene3D" id="3.30.30.170">
    <property type="match status" value="1"/>
</dbReference>
<evidence type="ECO:0000256" key="2">
    <source>
        <dbReference type="ARBA" id="ARBA00018059"/>
    </source>
</evidence>
<dbReference type="GO" id="GO:0005525">
    <property type="term" value="F:GTP binding"/>
    <property type="evidence" value="ECO:0007669"/>
    <property type="project" value="UniProtKB-KW"/>
</dbReference>
<dbReference type="STRING" id="59463.ENSMLUP00000018376"/>
<dbReference type="AlphaFoldDB" id="G1Q3U3"/>
<dbReference type="OMA" id="EFILCKS"/>
<evidence type="ECO:0000256" key="5">
    <source>
        <dbReference type="ARBA" id="ARBA00022917"/>
    </source>
</evidence>
<dbReference type="GO" id="GO:0071074">
    <property type="term" value="F:eukaryotic initiation factor eIF2 binding"/>
    <property type="evidence" value="ECO:0007669"/>
    <property type="project" value="TreeGrafter"/>
</dbReference>
<evidence type="ECO:0000313" key="9">
    <source>
        <dbReference type="Proteomes" id="UP000001074"/>
    </source>
</evidence>
<dbReference type="eggNOG" id="KOG2767">
    <property type="taxonomic scope" value="Eukaryota"/>
</dbReference>
<feature type="domain" description="Translation initiation factor IF2/IF5" evidence="7">
    <location>
        <begin position="13"/>
        <end position="128"/>
    </location>
</feature>
<dbReference type="SUPFAM" id="SSF75689">
    <property type="entry name" value="Zinc-binding domain of translation initiation factor 2 beta"/>
    <property type="match status" value="1"/>
</dbReference>
<dbReference type="SMART" id="SM00653">
    <property type="entry name" value="eIF2B_5"/>
    <property type="match status" value="1"/>
</dbReference>
<dbReference type="EMBL" id="AAPE02057021">
    <property type="status" value="NOT_ANNOTATED_CDS"/>
    <property type="molecule type" value="Genomic_DNA"/>
</dbReference>
<dbReference type="PANTHER" id="PTHR23001:SF7">
    <property type="entry name" value="EUKARYOTIC TRANSLATION INITIATION FACTOR 5"/>
    <property type="match status" value="1"/>
</dbReference>
<reference evidence="8 9" key="1">
    <citation type="journal article" date="2011" name="Nature">
        <title>A high-resolution map of human evolutionary constraint using 29 mammals.</title>
        <authorList>
            <person name="Lindblad-Toh K."/>
            <person name="Garber M."/>
            <person name="Zuk O."/>
            <person name="Lin M.F."/>
            <person name="Parker B.J."/>
            <person name="Washietl S."/>
            <person name="Kheradpour P."/>
            <person name="Ernst J."/>
            <person name="Jordan G."/>
            <person name="Mauceli E."/>
            <person name="Ward L.D."/>
            <person name="Lowe C.B."/>
            <person name="Holloway A.K."/>
            <person name="Clamp M."/>
            <person name="Gnerre S."/>
            <person name="Alfoldi J."/>
            <person name="Beal K."/>
            <person name="Chang J."/>
            <person name="Clawson H."/>
            <person name="Cuff J."/>
            <person name="Di Palma F."/>
            <person name="Fitzgerald S."/>
            <person name="Flicek P."/>
            <person name="Guttman M."/>
            <person name="Hubisz M.J."/>
            <person name="Jaffe D.B."/>
            <person name="Jungreis I."/>
            <person name="Kent W.J."/>
            <person name="Kostka D."/>
            <person name="Lara M."/>
            <person name="Martins A.L."/>
            <person name="Massingham T."/>
            <person name="Moltke I."/>
            <person name="Raney B.J."/>
            <person name="Rasmussen M.D."/>
            <person name="Robinson J."/>
            <person name="Stark A."/>
            <person name="Vilella A.J."/>
            <person name="Wen J."/>
            <person name="Xie X."/>
            <person name="Zody M.C."/>
            <person name="Baldwin J."/>
            <person name="Bloom T."/>
            <person name="Chin C.W."/>
            <person name="Heiman D."/>
            <person name="Nicol R."/>
            <person name="Nusbaum C."/>
            <person name="Young S."/>
            <person name="Wilkinson J."/>
            <person name="Worley K.C."/>
            <person name="Kovar C.L."/>
            <person name="Muzny D.M."/>
            <person name="Gibbs R.A."/>
            <person name="Cree A."/>
            <person name="Dihn H.H."/>
            <person name="Fowler G."/>
            <person name="Jhangiani S."/>
            <person name="Joshi V."/>
            <person name="Lee S."/>
            <person name="Lewis L.R."/>
            <person name="Nazareth L.V."/>
            <person name="Okwuonu G."/>
            <person name="Santibanez J."/>
            <person name="Warren W.C."/>
            <person name="Mardis E.R."/>
            <person name="Weinstock G.M."/>
            <person name="Wilson R.K."/>
            <person name="Delehaunty K."/>
            <person name="Dooling D."/>
            <person name="Fronik C."/>
            <person name="Fulton L."/>
            <person name="Fulton B."/>
            <person name="Graves T."/>
            <person name="Minx P."/>
            <person name="Sodergren E."/>
            <person name="Birney E."/>
            <person name="Margulies E.H."/>
            <person name="Herrero J."/>
            <person name="Green E.D."/>
            <person name="Haussler D."/>
            <person name="Siepel A."/>
            <person name="Goldman N."/>
            <person name="Pollard K.S."/>
            <person name="Pedersen J.S."/>
            <person name="Lander E.S."/>
            <person name="Kellis M."/>
        </authorList>
    </citation>
    <scope>NUCLEOTIDE SEQUENCE [LARGE SCALE GENOMIC DNA]</scope>
</reference>
<comment type="similarity">
    <text evidence="1">Belongs to the eIF-2-beta/eIF-5 family.</text>
</comment>
<evidence type="ECO:0000313" key="8">
    <source>
        <dbReference type="Ensembl" id="ENSMLUP00000018376.1"/>
    </source>
</evidence>
<dbReference type="GO" id="GO:0003743">
    <property type="term" value="F:translation initiation factor activity"/>
    <property type="evidence" value="ECO:0007669"/>
    <property type="project" value="UniProtKB-KW"/>
</dbReference>
<reference evidence="8" key="3">
    <citation type="submission" date="2025-09" db="UniProtKB">
        <authorList>
            <consortium name="Ensembl"/>
        </authorList>
    </citation>
    <scope>IDENTIFICATION</scope>
</reference>
<dbReference type="InterPro" id="IPR016189">
    <property type="entry name" value="Transl_init_fac_IF2/IF5_N"/>
</dbReference>
<keyword evidence="5" id="KW-0648">Protein biosynthesis</keyword>
<dbReference type="GO" id="GO:0005092">
    <property type="term" value="F:GDP-dissociation inhibitor activity"/>
    <property type="evidence" value="ECO:0007669"/>
    <property type="project" value="TreeGrafter"/>
</dbReference>
<dbReference type="Pfam" id="PF01873">
    <property type="entry name" value="eIF-5_eIF-2B"/>
    <property type="match status" value="1"/>
</dbReference>
<evidence type="ECO:0000256" key="4">
    <source>
        <dbReference type="ARBA" id="ARBA00022741"/>
    </source>
</evidence>
<dbReference type="Proteomes" id="UP000001074">
    <property type="component" value="Unassembled WGS sequence"/>
</dbReference>
<evidence type="ECO:0000256" key="1">
    <source>
        <dbReference type="ARBA" id="ARBA00010397"/>
    </source>
</evidence>
<dbReference type="InterPro" id="IPR002735">
    <property type="entry name" value="Transl_init_fac_IF2/IF5_dom"/>
</dbReference>
<protein>
    <recommendedName>
        <fullName evidence="2">Eukaryotic translation initiation factor 5</fullName>
    </recommendedName>
</protein>
<dbReference type="Gene3D" id="2.20.25.350">
    <property type="match status" value="1"/>
</dbReference>
<proteinExistence type="inferred from homology"/>
<dbReference type="GO" id="GO:0001732">
    <property type="term" value="P:formation of cytoplasmic translation initiation complex"/>
    <property type="evidence" value="ECO:0007669"/>
    <property type="project" value="TreeGrafter"/>
</dbReference>
<dbReference type="GO" id="GO:0005829">
    <property type="term" value="C:cytosol"/>
    <property type="evidence" value="ECO:0007669"/>
    <property type="project" value="TreeGrafter"/>
</dbReference>
<dbReference type="InParanoid" id="G1Q3U3"/>
<dbReference type="InterPro" id="IPR016190">
    <property type="entry name" value="Transl_init_fac_IF2/IF5_Zn-bd"/>
</dbReference>
<dbReference type="FunFam" id="3.30.30.170:FF:000002">
    <property type="entry name" value="Eukaryotic translation initiation factor 5"/>
    <property type="match status" value="1"/>
</dbReference>
<reference evidence="8" key="2">
    <citation type="submission" date="2025-08" db="UniProtKB">
        <authorList>
            <consortium name="Ensembl"/>
        </authorList>
    </citation>
    <scope>IDENTIFICATION</scope>
</reference>
<keyword evidence="6" id="KW-0342">GTP-binding</keyword>
<evidence type="ECO:0000259" key="7">
    <source>
        <dbReference type="SMART" id="SM00653"/>
    </source>
</evidence>
<name>G1Q3U3_MYOLU</name>
<evidence type="ECO:0000256" key="6">
    <source>
        <dbReference type="ARBA" id="ARBA00023134"/>
    </source>
</evidence>
<evidence type="ECO:0000256" key="3">
    <source>
        <dbReference type="ARBA" id="ARBA00022540"/>
    </source>
</evidence>
<keyword evidence="9" id="KW-1185">Reference proteome</keyword>
<sequence>MSVNVNRSVSGQFYCYNMPRLMAKAEGKGNVIKTVMVNMVDVAKALNRPPTYPTKYFGCELGAQTQFDVKNDHYIVNGSPEANRLQGMLDGFIKKFVLCPEWENPETELHVKPKKQTIANSCKACGYRGMLDTHHKLHTFILKNPPENSDSNTGKK</sequence>
<dbReference type="GeneTree" id="ENSGT00390000016478"/>
<keyword evidence="4" id="KW-0547">Nucleotide-binding</keyword>